<dbReference type="AlphaFoldDB" id="A0A1C0TWT6"/>
<dbReference type="EMBL" id="MAUJ01000001">
    <property type="protein sequence ID" value="OCQ23788.1"/>
    <property type="molecule type" value="Genomic_DNA"/>
</dbReference>
<comment type="caution">
    <text evidence="1">The sequence shown here is derived from an EMBL/GenBank/DDBJ whole genome shotgun (WGS) entry which is preliminary data.</text>
</comment>
<evidence type="ECO:0000313" key="1">
    <source>
        <dbReference type="EMBL" id="OCQ23788.1"/>
    </source>
</evidence>
<dbReference type="Proteomes" id="UP000093366">
    <property type="component" value="Unassembled WGS sequence"/>
</dbReference>
<accession>A0A1C0TWT6</accession>
<evidence type="ECO:0000313" key="2">
    <source>
        <dbReference type="Proteomes" id="UP000093366"/>
    </source>
</evidence>
<organism evidence="1 2">
    <name type="scientific">Pseudoalteromonas luteoviolacea</name>
    <dbReference type="NCBI Taxonomy" id="43657"/>
    <lineage>
        <taxon>Bacteria</taxon>
        <taxon>Pseudomonadati</taxon>
        <taxon>Pseudomonadota</taxon>
        <taxon>Gammaproteobacteria</taxon>
        <taxon>Alteromonadales</taxon>
        <taxon>Pseudoalteromonadaceae</taxon>
        <taxon>Pseudoalteromonas</taxon>
    </lineage>
</organism>
<proteinExistence type="predicted"/>
<protein>
    <submittedName>
        <fullName evidence="1">Uncharacterized protein</fullName>
    </submittedName>
</protein>
<reference evidence="2" key="1">
    <citation type="submission" date="2016-07" db="EMBL/GenBank/DDBJ databases">
        <authorList>
            <person name="Florea S."/>
            <person name="Webb J.S."/>
            <person name="Jaromczyk J."/>
            <person name="Schardl C.L."/>
        </authorList>
    </citation>
    <scope>NUCLEOTIDE SEQUENCE [LARGE SCALE GENOMIC DNA]</scope>
    <source>
        <strain evidence="2">IPB1</strain>
    </source>
</reference>
<dbReference type="RefSeq" id="WP_065789801.1">
    <property type="nucleotide sequence ID" value="NZ_MAUJ01000001.1"/>
</dbReference>
<dbReference type="OrthoDB" id="8613708at2"/>
<name>A0A1C0TWT6_9GAMM</name>
<sequence>MEFVYQILEKELLSLVEEISKCDTLEEKVELIGNKNLIEHSISLLKKCDKHGISAGSIFTKLPQKQCDSPSSEYRIIEDGETDDPQYWQEVRIDDKQFNCVRLGEGDVVIEC</sequence>
<gene>
    <name evidence="1" type="ORF">A7985_07565</name>
</gene>